<evidence type="ECO:0000313" key="6">
    <source>
        <dbReference type="Proteomes" id="UP001290455"/>
    </source>
</evidence>
<organism evidence="5 6">
    <name type="scientific">Robertmurraya mangrovi</name>
    <dbReference type="NCBI Taxonomy" id="3098077"/>
    <lineage>
        <taxon>Bacteria</taxon>
        <taxon>Bacillati</taxon>
        <taxon>Bacillota</taxon>
        <taxon>Bacilli</taxon>
        <taxon>Bacillales</taxon>
        <taxon>Bacillaceae</taxon>
        <taxon>Robertmurraya</taxon>
    </lineage>
</organism>
<dbReference type="PROSITE" id="PS01081">
    <property type="entry name" value="HTH_TETR_1"/>
    <property type="match status" value="1"/>
</dbReference>
<dbReference type="SUPFAM" id="SSF46689">
    <property type="entry name" value="Homeodomain-like"/>
    <property type="match status" value="1"/>
</dbReference>
<keyword evidence="1" id="KW-0678">Repressor</keyword>
<proteinExistence type="predicted"/>
<feature type="DNA-binding region" description="H-T-H motif" evidence="3">
    <location>
        <begin position="25"/>
        <end position="44"/>
    </location>
</feature>
<dbReference type="EMBL" id="JAXOFX010000001">
    <property type="protein sequence ID" value="MDZ5470265.1"/>
    <property type="molecule type" value="Genomic_DNA"/>
</dbReference>
<accession>A0ABU5ISY8</accession>
<evidence type="ECO:0000256" key="2">
    <source>
        <dbReference type="ARBA" id="ARBA00023125"/>
    </source>
</evidence>
<dbReference type="PANTHER" id="PTHR43479">
    <property type="entry name" value="ACREF/ENVCD OPERON REPRESSOR-RELATED"/>
    <property type="match status" value="1"/>
</dbReference>
<feature type="domain" description="HTH tetR-type" evidence="4">
    <location>
        <begin position="2"/>
        <end position="62"/>
    </location>
</feature>
<dbReference type="InterPro" id="IPR009057">
    <property type="entry name" value="Homeodomain-like_sf"/>
</dbReference>
<dbReference type="PROSITE" id="PS50977">
    <property type="entry name" value="HTH_TETR_2"/>
    <property type="match status" value="1"/>
</dbReference>
<evidence type="ECO:0000256" key="3">
    <source>
        <dbReference type="PROSITE-ProRule" id="PRU00335"/>
    </source>
</evidence>
<dbReference type="InterPro" id="IPR023772">
    <property type="entry name" value="DNA-bd_HTH_TetR-type_CS"/>
</dbReference>
<dbReference type="InterPro" id="IPR001647">
    <property type="entry name" value="HTH_TetR"/>
</dbReference>
<protein>
    <submittedName>
        <fullName evidence="5">Helix-turn-helix domain-containing protein</fullName>
    </submittedName>
</protein>
<dbReference type="Pfam" id="PF00440">
    <property type="entry name" value="TetR_N"/>
    <property type="match status" value="1"/>
</dbReference>
<keyword evidence="6" id="KW-1185">Reference proteome</keyword>
<comment type="caution">
    <text evidence="5">The sequence shown here is derived from an EMBL/GenBank/DDBJ whole genome shotgun (WGS) entry which is preliminary data.</text>
</comment>
<dbReference type="Gene3D" id="1.10.357.10">
    <property type="entry name" value="Tetracycline Repressor, domain 2"/>
    <property type="match status" value="1"/>
</dbReference>
<dbReference type="RefSeq" id="WP_322444573.1">
    <property type="nucleotide sequence ID" value="NZ_JAXOFX010000001.1"/>
</dbReference>
<dbReference type="Proteomes" id="UP001290455">
    <property type="component" value="Unassembled WGS sequence"/>
</dbReference>
<dbReference type="PANTHER" id="PTHR43479:SF22">
    <property type="entry name" value="TRANSCRIPTIONAL REGULATOR, TETR FAMILY"/>
    <property type="match status" value="1"/>
</dbReference>
<name>A0ABU5ISY8_9BACI</name>
<dbReference type="PRINTS" id="PR00455">
    <property type="entry name" value="HTHTETR"/>
</dbReference>
<evidence type="ECO:0000256" key="1">
    <source>
        <dbReference type="ARBA" id="ARBA00022491"/>
    </source>
</evidence>
<dbReference type="InterPro" id="IPR050624">
    <property type="entry name" value="HTH-type_Tx_Regulator"/>
</dbReference>
<evidence type="ECO:0000259" key="4">
    <source>
        <dbReference type="PROSITE" id="PS50977"/>
    </source>
</evidence>
<evidence type="ECO:0000313" key="5">
    <source>
        <dbReference type="EMBL" id="MDZ5470265.1"/>
    </source>
</evidence>
<reference evidence="5 6" key="1">
    <citation type="submission" date="2023-11" db="EMBL/GenBank/DDBJ databases">
        <title>Bacillus jintuensis, isolated from a mudflat on the Beibu Gulf coast.</title>
        <authorList>
            <person name="Li M."/>
        </authorList>
    </citation>
    <scope>NUCLEOTIDE SEQUENCE [LARGE SCALE GENOMIC DNA]</scope>
    <source>
        <strain evidence="5 6">31A1R</strain>
    </source>
</reference>
<sequence length="285" mass="33215">MNEKERAIIETGMKLFASKGFNSTSVHEIAVESGISKGAFYLHFKSKDDLLLAILQFCFGTIHHNVSKFEDQDMPPREKFIKQLNVLSGTFIEHKEFFIMLSKEQAIPRNDTIKELLFKEHLATHRFFHNGLSSIYGSVVEHHLWDLALMLEGLYNSYIKLLLFAPLKFNLNDLTHFILRRMDSIVKDISSDQSFLSEEKVNMLFKHTNQKSNTSDIRTILKNIRQEIDQFDNKQALEISLDVLEEEIQKEHPRIPVIKGMLSNFENIDALDHYRKEIALIYDLK</sequence>
<keyword evidence="2 3" id="KW-0238">DNA-binding</keyword>
<gene>
    <name evidence="5" type="ORF">SM124_00755</name>
</gene>